<dbReference type="OrthoDB" id="408631at2759"/>
<proteinExistence type="predicted"/>
<accession>A0A9P4K196</accession>
<evidence type="ECO:0000313" key="1">
    <source>
        <dbReference type="EMBL" id="KAF2260318.1"/>
    </source>
</evidence>
<comment type="caution">
    <text evidence="1">The sequence shown here is derived from an EMBL/GenBank/DDBJ whole genome shotgun (WGS) entry which is preliminary data.</text>
</comment>
<gene>
    <name evidence="1" type="ORF">CC78DRAFT_584992</name>
</gene>
<dbReference type="Proteomes" id="UP000800093">
    <property type="component" value="Unassembled WGS sequence"/>
</dbReference>
<name>A0A9P4K196_9PLEO</name>
<keyword evidence="2" id="KW-1185">Reference proteome</keyword>
<evidence type="ECO:0000313" key="2">
    <source>
        <dbReference type="Proteomes" id="UP000800093"/>
    </source>
</evidence>
<reference evidence="2" key="1">
    <citation type="journal article" date="2020" name="Stud. Mycol.">
        <title>101 Dothideomycetes genomes: A test case for predicting lifestyles and emergence of pathogens.</title>
        <authorList>
            <person name="Haridas S."/>
            <person name="Albert R."/>
            <person name="Binder M."/>
            <person name="Bloem J."/>
            <person name="LaButti K."/>
            <person name="Salamov A."/>
            <person name="Andreopoulos B."/>
            <person name="Baker S."/>
            <person name="Barry K."/>
            <person name="Bills G."/>
            <person name="Bluhm B."/>
            <person name="Cannon C."/>
            <person name="Castanera R."/>
            <person name="Culley D."/>
            <person name="Daum C."/>
            <person name="Ezra D."/>
            <person name="Gonzalez J."/>
            <person name="Henrissat B."/>
            <person name="Kuo A."/>
            <person name="Liang C."/>
            <person name="Lipzen A."/>
            <person name="Lutzoni F."/>
            <person name="Magnuson J."/>
            <person name="Mondo S."/>
            <person name="Nolan M."/>
            <person name="Ohm R."/>
            <person name="Pangilinan J."/>
            <person name="Park H.-J."/>
            <person name="Ramirez L."/>
            <person name="Alfaro M."/>
            <person name="Sun H."/>
            <person name="Tritt A."/>
            <person name="Yoshinaga Y."/>
            <person name="Zwiers L.-H."/>
            <person name="Turgeon B."/>
            <person name="Goodwin S."/>
            <person name="Spatafora J."/>
            <person name="Crous P."/>
            <person name="Grigoriev I."/>
        </authorList>
    </citation>
    <scope>NUCLEOTIDE SEQUENCE [LARGE SCALE GENOMIC DNA]</scope>
    <source>
        <strain evidence="2">CBS 304.66</strain>
    </source>
</reference>
<sequence>MMADKEDDVIKPIQDFVHALNIEELSTLFSRANTIHLFQCTSSDSLILHDLLFTCSSVDFGYEIFKNSRAMNSSFPRTYLYDPNQTMYTPLWKDAGVPYVMVSHESDTKYVFNRLFLEARLE</sequence>
<dbReference type="EMBL" id="ML986684">
    <property type="protein sequence ID" value="KAF2260318.1"/>
    <property type="molecule type" value="Genomic_DNA"/>
</dbReference>
<protein>
    <submittedName>
        <fullName evidence="1">Uncharacterized protein</fullName>
    </submittedName>
</protein>
<dbReference type="AlphaFoldDB" id="A0A9P4K196"/>
<organism evidence="1 2">
    <name type="scientific">Lojkania enalia</name>
    <dbReference type="NCBI Taxonomy" id="147567"/>
    <lineage>
        <taxon>Eukaryota</taxon>
        <taxon>Fungi</taxon>
        <taxon>Dikarya</taxon>
        <taxon>Ascomycota</taxon>
        <taxon>Pezizomycotina</taxon>
        <taxon>Dothideomycetes</taxon>
        <taxon>Pleosporomycetidae</taxon>
        <taxon>Pleosporales</taxon>
        <taxon>Pleosporales incertae sedis</taxon>
        <taxon>Lojkania</taxon>
    </lineage>
</organism>